<evidence type="ECO:0000313" key="3">
    <source>
        <dbReference type="Proteomes" id="UP000008744"/>
    </source>
</evidence>
<feature type="region of interest" description="Disordered" evidence="1">
    <location>
        <begin position="32"/>
        <end position="66"/>
    </location>
</feature>
<dbReference type="Proteomes" id="UP000008744">
    <property type="component" value="Unassembled WGS sequence"/>
</dbReference>
<proteinExistence type="predicted"/>
<accession>B4IRQ7</accession>
<gene>
    <name evidence="2" type="primary">Dper\GL14139</name>
    <name evidence="2" type="ORF">Dper_GL14139</name>
</gene>
<organism evidence="3">
    <name type="scientific">Drosophila persimilis</name>
    <name type="common">Fruit fly</name>
    <dbReference type="NCBI Taxonomy" id="7234"/>
    <lineage>
        <taxon>Eukaryota</taxon>
        <taxon>Metazoa</taxon>
        <taxon>Ecdysozoa</taxon>
        <taxon>Arthropoda</taxon>
        <taxon>Hexapoda</taxon>
        <taxon>Insecta</taxon>
        <taxon>Pterygota</taxon>
        <taxon>Neoptera</taxon>
        <taxon>Endopterygota</taxon>
        <taxon>Diptera</taxon>
        <taxon>Brachycera</taxon>
        <taxon>Muscomorpha</taxon>
        <taxon>Ephydroidea</taxon>
        <taxon>Drosophilidae</taxon>
        <taxon>Drosophila</taxon>
        <taxon>Sophophora</taxon>
    </lineage>
</organism>
<keyword evidence="3" id="KW-1185">Reference proteome</keyword>
<feature type="compositionally biased region" description="Basic and acidic residues" evidence="1">
    <location>
        <begin position="50"/>
        <end position="60"/>
    </location>
</feature>
<dbReference type="HOGENOM" id="CLU_1994974_0_0_1"/>
<dbReference type="AlphaFoldDB" id="B4IRQ7"/>
<evidence type="ECO:0000256" key="1">
    <source>
        <dbReference type="SAM" id="MobiDB-lite"/>
    </source>
</evidence>
<reference evidence="2 3" key="1">
    <citation type="journal article" date="2007" name="Nature">
        <title>Evolution of genes and genomes on the Drosophila phylogeny.</title>
        <authorList>
            <consortium name="Drosophila 12 Genomes Consortium"/>
            <person name="Clark A.G."/>
            <person name="Eisen M.B."/>
            <person name="Smith D.R."/>
            <person name="Bergman C.M."/>
            <person name="Oliver B."/>
            <person name="Markow T.A."/>
            <person name="Kaufman T.C."/>
            <person name="Kellis M."/>
            <person name="Gelbart W."/>
            <person name="Iyer V.N."/>
            <person name="Pollard D.A."/>
            <person name="Sackton T.B."/>
            <person name="Larracuente A.M."/>
            <person name="Singh N.D."/>
            <person name="Abad J.P."/>
            <person name="Abt D.N."/>
            <person name="Adryan B."/>
            <person name="Aguade M."/>
            <person name="Akashi H."/>
            <person name="Anderson W.W."/>
            <person name="Aquadro C.F."/>
            <person name="Ardell D.H."/>
            <person name="Arguello R."/>
            <person name="Artieri C.G."/>
            <person name="Barbash D.A."/>
            <person name="Barker D."/>
            <person name="Barsanti P."/>
            <person name="Batterham P."/>
            <person name="Batzoglou S."/>
            <person name="Begun D."/>
            <person name="Bhutkar A."/>
            <person name="Blanco E."/>
            <person name="Bosak S.A."/>
            <person name="Bradley R.K."/>
            <person name="Brand A.D."/>
            <person name="Brent M.R."/>
            <person name="Brooks A.N."/>
            <person name="Brown R.H."/>
            <person name="Butlin R.K."/>
            <person name="Caggese C."/>
            <person name="Calvi B.R."/>
            <person name="Bernardo de Carvalho A."/>
            <person name="Caspi A."/>
            <person name="Castrezana S."/>
            <person name="Celniker S.E."/>
            <person name="Chang J.L."/>
            <person name="Chapple C."/>
            <person name="Chatterji S."/>
            <person name="Chinwalla A."/>
            <person name="Civetta A."/>
            <person name="Clifton S.W."/>
            <person name="Comeron J.M."/>
            <person name="Costello J.C."/>
            <person name="Coyne J.A."/>
            <person name="Daub J."/>
            <person name="David R.G."/>
            <person name="Delcher A.L."/>
            <person name="Delehaunty K."/>
            <person name="Do C.B."/>
            <person name="Ebling H."/>
            <person name="Edwards K."/>
            <person name="Eickbush T."/>
            <person name="Evans J.D."/>
            <person name="Filipski A."/>
            <person name="Findeiss S."/>
            <person name="Freyhult E."/>
            <person name="Fulton L."/>
            <person name="Fulton R."/>
            <person name="Garcia A.C."/>
            <person name="Gardiner A."/>
            <person name="Garfield D.A."/>
            <person name="Garvin B.E."/>
            <person name="Gibson G."/>
            <person name="Gilbert D."/>
            <person name="Gnerre S."/>
            <person name="Godfrey J."/>
            <person name="Good R."/>
            <person name="Gotea V."/>
            <person name="Gravely B."/>
            <person name="Greenberg A.J."/>
            <person name="Griffiths-Jones S."/>
            <person name="Gross S."/>
            <person name="Guigo R."/>
            <person name="Gustafson E.A."/>
            <person name="Haerty W."/>
            <person name="Hahn M.W."/>
            <person name="Halligan D.L."/>
            <person name="Halpern A.L."/>
            <person name="Halter G.M."/>
            <person name="Han M.V."/>
            <person name="Heger A."/>
            <person name="Hillier L."/>
            <person name="Hinrichs A.S."/>
            <person name="Holmes I."/>
            <person name="Hoskins R.A."/>
            <person name="Hubisz M.J."/>
            <person name="Hultmark D."/>
            <person name="Huntley M.A."/>
            <person name="Jaffe D.B."/>
            <person name="Jagadeeshan S."/>
            <person name="Jeck W.R."/>
            <person name="Johnson J."/>
            <person name="Jones C.D."/>
            <person name="Jordan W.C."/>
            <person name="Karpen G.H."/>
            <person name="Kataoka E."/>
            <person name="Keightley P.D."/>
            <person name="Kheradpour P."/>
            <person name="Kirkness E.F."/>
            <person name="Koerich L.B."/>
            <person name="Kristiansen K."/>
            <person name="Kudrna D."/>
            <person name="Kulathinal R.J."/>
            <person name="Kumar S."/>
            <person name="Kwok R."/>
            <person name="Lander E."/>
            <person name="Langley C.H."/>
            <person name="Lapoint R."/>
            <person name="Lazzaro B.P."/>
            <person name="Lee S.J."/>
            <person name="Levesque L."/>
            <person name="Li R."/>
            <person name="Lin C.F."/>
            <person name="Lin M.F."/>
            <person name="Lindblad-Toh K."/>
            <person name="Llopart A."/>
            <person name="Long M."/>
            <person name="Low L."/>
            <person name="Lozovsky E."/>
            <person name="Lu J."/>
            <person name="Luo M."/>
            <person name="Machado C.A."/>
            <person name="Makalowski W."/>
            <person name="Marzo M."/>
            <person name="Matsuda M."/>
            <person name="Matzkin L."/>
            <person name="McAllister B."/>
            <person name="McBride C.S."/>
            <person name="McKernan B."/>
            <person name="McKernan K."/>
            <person name="Mendez-Lago M."/>
            <person name="Minx P."/>
            <person name="Mollenhauer M.U."/>
            <person name="Montooth K."/>
            <person name="Mount S.M."/>
            <person name="Mu X."/>
            <person name="Myers E."/>
            <person name="Negre B."/>
            <person name="Newfeld S."/>
            <person name="Nielsen R."/>
            <person name="Noor M.A."/>
            <person name="O'Grady P."/>
            <person name="Pachter L."/>
            <person name="Papaceit M."/>
            <person name="Parisi M.J."/>
            <person name="Parisi M."/>
            <person name="Parts L."/>
            <person name="Pedersen J.S."/>
            <person name="Pesole G."/>
            <person name="Phillippy A.M."/>
            <person name="Ponting C.P."/>
            <person name="Pop M."/>
            <person name="Porcelli D."/>
            <person name="Powell J.R."/>
            <person name="Prohaska S."/>
            <person name="Pruitt K."/>
            <person name="Puig M."/>
            <person name="Quesneville H."/>
            <person name="Ram K.R."/>
            <person name="Rand D."/>
            <person name="Rasmussen M.D."/>
            <person name="Reed L.K."/>
            <person name="Reenan R."/>
            <person name="Reily A."/>
            <person name="Remington K.A."/>
            <person name="Rieger T.T."/>
            <person name="Ritchie M.G."/>
            <person name="Robin C."/>
            <person name="Rogers Y.H."/>
            <person name="Rohde C."/>
            <person name="Rozas J."/>
            <person name="Rubenfield M.J."/>
            <person name="Ruiz A."/>
            <person name="Russo S."/>
            <person name="Salzberg S.L."/>
            <person name="Sanchez-Gracia A."/>
            <person name="Saranga D.J."/>
            <person name="Sato H."/>
            <person name="Schaeffer S.W."/>
            <person name="Schatz M.C."/>
            <person name="Schlenke T."/>
            <person name="Schwartz R."/>
            <person name="Segarra C."/>
            <person name="Singh R.S."/>
            <person name="Sirot L."/>
            <person name="Sirota M."/>
            <person name="Sisneros N.B."/>
            <person name="Smith C.D."/>
            <person name="Smith T.F."/>
            <person name="Spieth J."/>
            <person name="Stage D.E."/>
            <person name="Stark A."/>
            <person name="Stephan W."/>
            <person name="Strausberg R.L."/>
            <person name="Strempel S."/>
            <person name="Sturgill D."/>
            <person name="Sutton G."/>
            <person name="Sutton G.G."/>
            <person name="Tao W."/>
            <person name="Teichmann S."/>
            <person name="Tobari Y.N."/>
            <person name="Tomimura Y."/>
            <person name="Tsolas J.M."/>
            <person name="Valente V.L."/>
            <person name="Venter E."/>
            <person name="Venter J.C."/>
            <person name="Vicario S."/>
            <person name="Vieira F.G."/>
            <person name="Vilella A.J."/>
            <person name="Villasante A."/>
            <person name="Walenz B."/>
            <person name="Wang J."/>
            <person name="Wasserman M."/>
            <person name="Watts T."/>
            <person name="Wilson D."/>
            <person name="Wilson R.K."/>
            <person name="Wing R.A."/>
            <person name="Wolfner M.F."/>
            <person name="Wong A."/>
            <person name="Wong G.K."/>
            <person name="Wu C.I."/>
            <person name="Wu G."/>
            <person name="Yamamoto D."/>
            <person name="Yang H.P."/>
            <person name="Yang S.P."/>
            <person name="Yorke J.A."/>
            <person name="Yoshida K."/>
            <person name="Zdobnov E."/>
            <person name="Zhang P."/>
            <person name="Zhang Y."/>
            <person name="Zimin A.V."/>
            <person name="Baldwin J."/>
            <person name="Abdouelleil A."/>
            <person name="Abdulkadir J."/>
            <person name="Abebe A."/>
            <person name="Abera B."/>
            <person name="Abreu J."/>
            <person name="Acer S.C."/>
            <person name="Aftuck L."/>
            <person name="Alexander A."/>
            <person name="An P."/>
            <person name="Anderson E."/>
            <person name="Anderson S."/>
            <person name="Arachi H."/>
            <person name="Azer M."/>
            <person name="Bachantsang P."/>
            <person name="Barry A."/>
            <person name="Bayul T."/>
            <person name="Berlin A."/>
            <person name="Bessette D."/>
            <person name="Bloom T."/>
            <person name="Blye J."/>
            <person name="Boguslavskiy L."/>
            <person name="Bonnet C."/>
            <person name="Boukhgalter B."/>
            <person name="Bourzgui I."/>
            <person name="Brown A."/>
            <person name="Cahill P."/>
            <person name="Channer S."/>
            <person name="Cheshatsang Y."/>
            <person name="Chuda L."/>
            <person name="Citroen M."/>
            <person name="Collymore A."/>
            <person name="Cooke P."/>
            <person name="Costello M."/>
            <person name="D'Aco K."/>
            <person name="Daza R."/>
            <person name="De Haan G."/>
            <person name="DeGray S."/>
            <person name="DeMaso C."/>
            <person name="Dhargay N."/>
            <person name="Dooley K."/>
            <person name="Dooley E."/>
            <person name="Doricent M."/>
            <person name="Dorje P."/>
            <person name="Dorjee K."/>
            <person name="Dupes A."/>
            <person name="Elong R."/>
            <person name="Falk J."/>
            <person name="Farina A."/>
            <person name="Faro S."/>
            <person name="Ferguson D."/>
            <person name="Fisher S."/>
            <person name="Foley C.D."/>
            <person name="Franke A."/>
            <person name="Friedrich D."/>
            <person name="Gadbois L."/>
            <person name="Gearin G."/>
            <person name="Gearin C.R."/>
            <person name="Giannoukos G."/>
            <person name="Goode T."/>
            <person name="Graham J."/>
            <person name="Grandbois E."/>
            <person name="Grewal S."/>
            <person name="Gyaltsen K."/>
            <person name="Hafez N."/>
            <person name="Hagos B."/>
            <person name="Hall J."/>
            <person name="Henson C."/>
            <person name="Hollinger A."/>
            <person name="Honan T."/>
            <person name="Huard M.D."/>
            <person name="Hughes L."/>
            <person name="Hurhula B."/>
            <person name="Husby M.E."/>
            <person name="Kamat A."/>
            <person name="Kanga B."/>
            <person name="Kashin S."/>
            <person name="Khazanovich D."/>
            <person name="Kisner P."/>
            <person name="Lance K."/>
            <person name="Lara M."/>
            <person name="Lee W."/>
            <person name="Lennon N."/>
            <person name="Letendre F."/>
            <person name="LeVine R."/>
            <person name="Lipovsky A."/>
            <person name="Liu X."/>
            <person name="Liu J."/>
            <person name="Liu S."/>
            <person name="Lokyitsang T."/>
            <person name="Lokyitsang Y."/>
            <person name="Lubonja R."/>
            <person name="Lui A."/>
            <person name="MacDonald P."/>
            <person name="Magnisalis V."/>
            <person name="Maru K."/>
            <person name="Matthews C."/>
            <person name="McCusker W."/>
            <person name="McDonough S."/>
            <person name="Mehta T."/>
            <person name="Meldrim J."/>
            <person name="Meneus L."/>
            <person name="Mihai O."/>
            <person name="Mihalev A."/>
            <person name="Mihova T."/>
            <person name="Mittelman R."/>
            <person name="Mlenga V."/>
            <person name="Montmayeur A."/>
            <person name="Mulrain L."/>
            <person name="Navidi A."/>
            <person name="Naylor J."/>
            <person name="Negash T."/>
            <person name="Nguyen T."/>
            <person name="Nguyen N."/>
            <person name="Nicol R."/>
            <person name="Norbu C."/>
            <person name="Norbu N."/>
            <person name="Novod N."/>
            <person name="O'Neill B."/>
            <person name="Osman S."/>
            <person name="Markiewicz E."/>
            <person name="Oyono O.L."/>
            <person name="Patti C."/>
            <person name="Phunkhang P."/>
            <person name="Pierre F."/>
            <person name="Priest M."/>
            <person name="Raghuraman S."/>
            <person name="Rege F."/>
            <person name="Reyes R."/>
            <person name="Rise C."/>
            <person name="Rogov P."/>
            <person name="Ross K."/>
            <person name="Ryan E."/>
            <person name="Settipalli S."/>
            <person name="Shea T."/>
            <person name="Sherpa N."/>
            <person name="Shi L."/>
            <person name="Shih D."/>
            <person name="Sparrow T."/>
            <person name="Spaulding J."/>
            <person name="Stalker J."/>
            <person name="Stange-Thomann N."/>
            <person name="Stavropoulos S."/>
            <person name="Stone C."/>
            <person name="Strader C."/>
            <person name="Tesfaye S."/>
            <person name="Thomson T."/>
            <person name="Thoulutsang Y."/>
            <person name="Thoulutsang D."/>
            <person name="Topham K."/>
            <person name="Topping I."/>
            <person name="Tsamla T."/>
            <person name="Vassiliev H."/>
            <person name="Vo A."/>
            <person name="Wangchuk T."/>
            <person name="Wangdi T."/>
            <person name="Weiand M."/>
            <person name="Wilkinson J."/>
            <person name="Wilson A."/>
            <person name="Yadav S."/>
            <person name="Young G."/>
            <person name="Yu Q."/>
            <person name="Zembek L."/>
            <person name="Zhong D."/>
            <person name="Zimmer A."/>
            <person name="Zwirko Z."/>
            <person name="Jaffe D.B."/>
            <person name="Alvarez P."/>
            <person name="Brockman W."/>
            <person name="Butler J."/>
            <person name="Chin C."/>
            <person name="Gnerre S."/>
            <person name="Grabherr M."/>
            <person name="Kleber M."/>
            <person name="Mauceli E."/>
            <person name="MacCallum I."/>
        </authorList>
    </citation>
    <scope>NUCLEOTIDE SEQUENCE [LARGE SCALE GENOMIC DNA]</scope>
    <source>
        <strain evidence="3">MSH-3 / Tucson 14011-0111.49</strain>
    </source>
</reference>
<dbReference type="EMBL" id="CH695367">
    <property type="protein sequence ID" value="EDW38666.1"/>
    <property type="molecule type" value="Genomic_DNA"/>
</dbReference>
<evidence type="ECO:0000313" key="2">
    <source>
        <dbReference type="EMBL" id="EDW38666.1"/>
    </source>
</evidence>
<sequence>MTRKAKPPQKKTNKSIATAAATVQLQSRIEKGRSYASAAKSKPIPTQVKEITRARQEKKQANTAEENAGFSFEQLNGDSVEAFGKDLLTCFDIMQSLIKKYPNSSSDKKGKQQLILDFLIQIALN</sequence>
<name>B4IRQ7_DROPE</name>
<protein>
    <submittedName>
        <fullName evidence="2">GL14139</fullName>
    </submittedName>
</protein>